<feature type="domain" description="Carrier" evidence="6">
    <location>
        <begin position="946"/>
        <end position="1020"/>
    </location>
</feature>
<dbReference type="PANTHER" id="PTHR45527:SF1">
    <property type="entry name" value="FATTY ACID SYNTHASE"/>
    <property type="match status" value="1"/>
</dbReference>
<dbReference type="InterPro" id="IPR023213">
    <property type="entry name" value="CAT-like_dom_sf"/>
</dbReference>
<dbReference type="SMART" id="SM00823">
    <property type="entry name" value="PKS_PP"/>
    <property type="match status" value="2"/>
</dbReference>
<dbReference type="SUPFAM" id="SSF47336">
    <property type="entry name" value="ACP-like"/>
    <property type="match status" value="2"/>
</dbReference>
<dbReference type="Proteomes" id="UP000280197">
    <property type="component" value="Chromosome"/>
</dbReference>
<dbReference type="GO" id="GO:0008610">
    <property type="term" value="P:lipid biosynthetic process"/>
    <property type="evidence" value="ECO:0007669"/>
    <property type="project" value="UniProtKB-ARBA"/>
</dbReference>
<dbReference type="PROSITE" id="PS50075">
    <property type="entry name" value="CARRIER"/>
    <property type="match status" value="2"/>
</dbReference>
<dbReference type="NCBIfam" id="TIGR01720">
    <property type="entry name" value="NRPS-para261"/>
    <property type="match status" value="2"/>
</dbReference>
<dbReference type="InterPro" id="IPR010071">
    <property type="entry name" value="AA_adenyl_dom"/>
</dbReference>
<dbReference type="InterPro" id="IPR025110">
    <property type="entry name" value="AMP-bd_C"/>
</dbReference>
<keyword evidence="8" id="KW-1185">Reference proteome</keyword>
<organism evidence="7 8">
    <name type="scientific">Streptomyces aquilus</name>
    <dbReference type="NCBI Taxonomy" id="2548456"/>
    <lineage>
        <taxon>Bacteria</taxon>
        <taxon>Bacillati</taxon>
        <taxon>Actinomycetota</taxon>
        <taxon>Actinomycetes</taxon>
        <taxon>Kitasatosporales</taxon>
        <taxon>Streptomycetaceae</taxon>
        <taxon>Streptomyces</taxon>
    </lineage>
</organism>
<dbReference type="GO" id="GO:0043041">
    <property type="term" value="P:amino acid activation for nonribosomal peptide biosynthetic process"/>
    <property type="evidence" value="ECO:0007669"/>
    <property type="project" value="TreeGrafter"/>
</dbReference>
<evidence type="ECO:0000256" key="1">
    <source>
        <dbReference type="ARBA" id="ARBA00001957"/>
    </source>
</evidence>
<dbReference type="Gene3D" id="3.40.50.980">
    <property type="match status" value="4"/>
</dbReference>
<dbReference type="Pfam" id="PF13193">
    <property type="entry name" value="AMP-binding_C"/>
    <property type="match status" value="2"/>
</dbReference>
<keyword evidence="2" id="KW-0596">Phosphopantetheine</keyword>
<dbReference type="GO" id="GO:0003824">
    <property type="term" value="F:catalytic activity"/>
    <property type="evidence" value="ECO:0007669"/>
    <property type="project" value="InterPro"/>
</dbReference>
<dbReference type="FunFam" id="3.40.50.12780:FF:000012">
    <property type="entry name" value="Non-ribosomal peptide synthetase"/>
    <property type="match status" value="2"/>
</dbReference>
<dbReference type="PANTHER" id="PTHR45527">
    <property type="entry name" value="NONRIBOSOMAL PEPTIDE SYNTHETASE"/>
    <property type="match status" value="1"/>
</dbReference>
<dbReference type="GO" id="GO:0005737">
    <property type="term" value="C:cytoplasm"/>
    <property type="evidence" value="ECO:0007669"/>
    <property type="project" value="TreeGrafter"/>
</dbReference>
<dbReference type="Gene3D" id="1.10.1200.10">
    <property type="entry name" value="ACP-like"/>
    <property type="match status" value="2"/>
</dbReference>
<dbReference type="KEGG" id="saqu:EJC51_23080"/>
<reference evidence="7 8" key="1">
    <citation type="submission" date="2018-12" db="EMBL/GenBank/DDBJ databases">
        <authorList>
            <person name="Li K."/>
        </authorList>
    </citation>
    <scope>NUCLEOTIDE SEQUENCE [LARGE SCALE GENOMIC DNA]</scope>
    <source>
        <strain evidence="8">CR22</strain>
    </source>
</reference>
<dbReference type="Gene3D" id="3.30.559.30">
    <property type="entry name" value="Nonribosomal peptide synthetase, condensation domain"/>
    <property type="match status" value="4"/>
</dbReference>
<evidence type="ECO:0000256" key="5">
    <source>
        <dbReference type="ARBA" id="ARBA00023194"/>
    </source>
</evidence>
<dbReference type="GO" id="GO:0031177">
    <property type="term" value="F:phosphopantetheine binding"/>
    <property type="evidence" value="ECO:0007669"/>
    <property type="project" value="InterPro"/>
</dbReference>
<name>A0A3Q9C073_9ACTN</name>
<dbReference type="InterPro" id="IPR006162">
    <property type="entry name" value="Ppantetheine_attach_site"/>
</dbReference>
<dbReference type="Pfam" id="PF00550">
    <property type="entry name" value="PP-binding"/>
    <property type="match status" value="2"/>
</dbReference>
<proteinExistence type="predicted"/>
<protein>
    <submittedName>
        <fullName evidence="7">Amino acid adenylation domain-containing protein</fullName>
    </submittedName>
</protein>
<comment type="cofactor">
    <cofactor evidence="1">
        <name>pantetheine 4'-phosphate</name>
        <dbReference type="ChEBI" id="CHEBI:47942"/>
    </cofactor>
</comment>
<feature type="domain" description="Carrier" evidence="6">
    <location>
        <begin position="2472"/>
        <end position="2546"/>
    </location>
</feature>
<dbReference type="PROSITE" id="PS00455">
    <property type="entry name" value="AMP_BINDING"/>
    <property type="match status" value="2"/>
</dbReference>
<dbReference type="NCBIfam" id="NF003417">
    <property type="entry name" value="PRK04813.1"/>
    <property type="match status" value="2"/>
</dbReference>
<dbReference type="NCBIfam" id="TIGR01733">
    <property type="entry name" value="AA-adenyl-dom"/>
    <property type="match status" value="2"/>
</dbReference>
<dbReference type="InterPro" id="IPR001242">
    <property type="entry name" value="Condensation_dom"/>
</dbReference>
<evidence type="ECO:0000313" key="7">
    <source>
        <dbReference type="EMBL" id="AZP18708.1"/>
    </source>
</evidence>
<dbReference type="FunFam" id="3.40.50.980:FF:000001">
    <property type="entry name" value="Non-ribosomal peptide synthetase"/>
    <property type="match status" value="2"/>
</dbReference>
<dbReference type="SUPFAM" id="SSF52777">
    <property type="entry name" value="CoA-dependent acyltransferases"/>
    <property type="match status" value="8"/>
</dbReference>
<evidence type="ECO:0000259" key="6">
    <source>
        <dbReference type="PROSITE" id="PS50075"/>
    </source>
</evidence>
<evidence type="ECO:0000256" key="2">
    <source>
        <dbReference type="ARBA" id="ARBA00022450"/>
    </source>
</evidence>
<dbReference type="InterPro" id="IPR020845">
    <property type="entry name" value="AMP-binding_CS"/>
</dbReference>
<dbReference type="FunFam" id="2.30.38.10:FF:000001">
    <property type="entry name" value="Non-ribosomal peptide synthetase PvdI"/>
    <property type="match status" value="2"/>
</dbReference>
<dbReference type="SUPFAM" id="SSF56801">
    <property type="entry name" value="Acetyl-CoA synthetase-like"/>
    <property type="match status" value="2"/>
</dbReference>
<keyword evidence="5" id="KW-0045">Antibiotic biosynthesis</keyword>
<dbReference type="Gene3D" id="3.30.559.10">
    <property type="entry name" value="Chloramphenicol acetyltransferase-like domain"/>
    <property type="match status" value="4"/>
</dbReference>
<sequence length="3088" mass="321483">MNERIGDGISLSDSQEGIWRAQRLAGPRAGYSVGQAVEITGALDVAAFEAALHRTVEETEILGVRFTEDTAGTVRAVPLDAGRPALRVEEWDGAGGDRRAWLETRMREELAAVENPLTARLCSFVLFRLDADRYCWFQGYNHLLLDGYACTLMARRVAEIYSAIVTDREFPHSDRISLRAAFDEETAYRDSIEFTEDRRHLCDRFSDRPELAEVARLSAISGGDAGTGSVLRATGTLAPDAAAALRTAADGAGLPASRLLLAATGAFVSGMAGASEALLSLPMTGRVSETDLLARVTRANMLPLRFPVPTGANLIDLAHTAHQAVTELLRHQRYRGERLRRELGWPEGDRWHFGPYVNILPRAGELAFGDCRGVARDVSTRLVEDFGVLIDRTATGIEITVEANAARYDQAWTRAVHRSLVGFVERAVREPATPVRRIGVAGEGERGLVTGAWNATAEVTEPGLVVERFRGWVAEAPGAVAVWSGGRALSYAEVDAWSDAVARGLVARGVGAESRVGLCLPRGAEMVVAMLGVWKAGGAYVPLDPEYPSERLEFMVADSGAGVVVVAEETAGRVASGVLLDELVSDAGVLPEVGGDQLAYVIYTSGSTGRPKGVAVAHASVANLASVMRPVLGVGPGVTALQFASFSFDAAVLDVAVTLAAGGALAVASAEERRDASALAAMVEAAGVDVASVVPSLLGVLEPDAVGGIGNWVLGAERLESGLAAKWRTGARVWNTYGPTEATVITTAVLLDEGITGDDAAPAIGRPLGNVHTYVLDAFLRPVPVGVPGELYIAGSGLARGYVNRPDLTAERFVACPFGEGGGRMYRSGDLARWAADGRLEFVGRADAQVKLRGFRVELGEVEAVLAAHPGVERAVAVVRDGRLVGYVVGAGADGDDVRASAGVRLPEYMVPSVVVVLDAFPLTVNGKVDRAALPVPEAAAGAGRAPVTAGEEVLCGLFAELLGVERVGAEESFFELGGDSITAMLLVSRARRAGLVVGARQVHELRTPARLAAVVGVVGGAVDGVRPVDSAVGEVPLTPVMREVLGRVGADGVRGVVQSMVVEAPAGLDEVALRGAVAALVERHEVLRARLMAESGVLVVPERAAAVPVDGMVVRVPVVGADSLASASGQASVSDSESALASGEASVSASALASGQASESALGSASVSALVSALVEAEVAAAVRRLDPVAGVMVQVVWLDAGVEVAGRLVVVACHLVVDAVSWQVLLPDLWSAYESLAEGRAVEWEPVPVSFRAWARELAAEAGRPERVAELGAWRAVLEGPHPSLTDVPLDPVLDVGATVREVSVSVPAEVTAALLTAVPAAFHAGVDEVLLAGLAGAVGAWAGVDEFLVDVEGHGREPLSDGVQDLSRTVGWFTSSRPVRLSAGVGVSVPAAKERVRAVPGDGLGYGLLRYVRPDTAGVLAGLPSAQVGFNYLGRVGAGEGFGAGSAPDAPVMHAVELLAAVRDTADGPVLELRLAHPERLLGEGRARALLEAWAEGLTGLVADVVRDGAGGHSPSDFPLVALDQAGVEEIEAAVPGLVDVLPVAPLQEGLLFHSLFDEEGVDVYVEQLVLKLDGAVDGARLRASWQALLDRHTALRAGFVQVAGAAGPVQIVVERAELPWRDVDVTGLDAGAADRVGVEERAARFDLAAPPLLRVALVREGGRRSRMVVTLHHLLLDGWSLPLVLRELWTLYAAGGRADGLDAPVSSRPYWAWLAGRDTSAALEAWRAELAPVEESVLVAPAEPSATTSVVLDRVTERASVELVRDLERLARSAGVTLNTVVQLAWGLVLGQLTGRPAVVFGATVAGRPAELAGMESMLGLFINTLPVRVDLDPARTVGEVLAELQTRQSALLDHQHVGLSAVQRAAGPGATFDTLLAFENYPGDLDAQPLGADLTLTATELRESTNFALALGVTPADGLEIRLDHRADLFDRRDASRMARRLVRVLEQMAAGPGLRLSGVDLLDASERDAVVGEWNATAREVDASSVVERFRGWVAEAPGAVAVWAGGRALSYAEVDAWSDALARGLVARGVGRESRVGLCLPRGVEMVVAMLGVWKAGGAYVPLDPEYPSERLEFMVADSGAGVVVVAEETAGRVASGVLLDELVSDSGVLPEVGPDQLAYVIYTSGSTGRPKGVAVAHASVANLASVMRPVLGVEPGVTALQFASFSFDAAVLDVAVTLAAGGTLAIASAEERQDSSALAAMVKAAGVDVASVVPSLLGVLEPGAVGGIGNWVLGAERLEAGLAAKWREAARVWNTYGPTEATVITTAVLLEAGITGEDAPPAIGRPLGNVRTYVLDASLRPVPVGVPGELYIAGDGLARGYVNRPGLTAERFVACPFGEGGGRMYRSGDLARWAADGRLEFVGRADAQVKLRGFRVELGEVEAVLAAHPGVERAVAVVRDGRLVGYVVGDVDAEEVRASAGVRLPEYMVPSVVVVLDAFPLTVNGKVDRAALPVPEAAAGAGRAPGTLAEEAFCALFAEVLGLEKVGVGDGFFELGGDSIMSMLLASRARRAGWVVTPRQVFEERTPERLALVAVETGDRSAAIEDGGVGEVPWTPVMRALGADALRAGFAQWMAVGAPAGLGTGVLEAGLGAVLGVHAMLRAGVRGAVEGPPVLGGPEGAPVLVVPEAGEVDASGRVVRVDAVGVPDDGLDDVAARAAQDAVAGLDPLAGVMVCAAWVDAGPDRVGRVVVVAHHLVVDGVSWRVLMPDLRAACEAVAEGRNPADVLERGGVSFRSWARQLERAARSAERTAELDGWVELLASADGRPVVGAGGRAVVGGGGRRAGGADVRWVVGGRELDPGRDTVRVLSRREWAVSAGVSAVLVGRTPALFHCGVHEVLLATLAGAVARWRPEVGVDGLLVDVEAHGREPLAEGMDVSRTVGWFTAVHPMRLEVSGLDLDDAAVGGASAGALVKRVKEQVQAVPGDGLGHGLLRWANPDTARVLAGLPVPEIGFNYLGRFTAAGPDAGPVRPWQTAGDAAMVGTADPDMPVAHALEAGALVADTPDGPLLTLTLSWPRTLLDERRAECLGEAWLELLEGLATHTADPTAGGHTPSDFALLDLDQDEIEAFESEFADDHH</sequence>
<keyword evidence="4" id="KW-0677">Repeat</keyword>
<dbReference type="InterPro" id="IPR036736">
    <property type="entry name" value="ACP-like_sf"/>
</dbReference>
<dbReference type="GO" id="GO:0044550">
    <property type="term" value="P:secondary metabolite biosynthetic process"/>
    <property type="evidence" value="ECO:0007669"/>
    <property type="project" value="TreeGrafter"/>
</dbReference>
<dbReference type="InterPro" id="IPR020806">
    <property type="entry name" value="PKS_PP-bd"/>
</dbReference>
<dbReference type="InterPro" id="IPR010060">
    <property type="entry name" value="NRPS_synth"/>
</dbReference>
<dbReference type="CDD" id="cd05930">
    <property type="entry name" value="A_NRPS"/>
    <property type="match status" value="2"/>
</dbReference>
<dbReference type="PROSITE" id="PS00012">
    <property type="entry name" value="PHOSPHOPANTETHEINE"/>
    <property type="match status" value="2"/>
</dbReference>
<dbReference type="InterPro" id="IPR045851">
    <property type="entry name" value="AMP-bd_C_sf"/>
</dbReference>
<evidence type="ECO:0000256" key="3">
    <source>
        <dbReference type="ARBA" id="ARBA00022553"/>
    </source>
</evidence>
<dbReference type="CDD" id="cd19543">
    <property type="entry name" value="DCL_NRPS"/>
    <property type="match status" value="1"/>
</dbReference>
<accession>A0A3Q9C073</accession>
<dbReference type="Pfam" id="PF00501">
    <property type="entry name" value="AMP-binding"/>
    <property type="match status" value="2"/>
</dbReference>
<dbReference type="Pfam" id="PF00668">
    <property type="entry name" value="Condensation"/>
    <property type="match status" value="4"/>
</dbReference>
<dbReference type="Gene3D" id="3.30.300.30">
    <property type="match status" value="2"/>
</dbReference>
<dbReference type="EMBL" id="CP034463">
    <property type="protein sequence ID" value="AZP18708.1"/>
    <property type="molecule type" value="Genomic_DNA"/>
</dbReference>
<dbReference type="RefSeq" id="WP_126272836.1">
    <property type="nucleotide sequence ID" value="NZ_CP034463.1"/>
</dbReference>
<dbReference type="InterPro" id="IPR000873">
    <property type="entry name" value="AMP-dep_synth/lig_dom"/>
</dbReference>
<gene>
    <name evidence="7" type="ORF">EJC51_23080</name>
</gene>
<dbReference type="GO" id="GO:0017000">
    <property type="term" value="P:antibiotic biosynthetic process"/>
    <property type="evidence" value="ECO:0007669"/>
    <property type="project" value="UniProtKB-KW"/>
</dbReference>
<dbReference type="Gene3D" id="2.30.38.10">
    <property type="entry name" value="Luciferase, Domain 3"/>
    <property type="match status" value="2"/>
</dbReference>
<evidence type="ECO:0000313" key="8">
    <source>
        <dbReference type="Proteomes" id="UP000280197"/>
    </source>
</evidence>
<evidence type="ECO:0000256" key="4">
    <source>
        <dbReference type="ARBA" id="ARBA00022737"/>
    </source>
</evidence>
<dbReference type="InterPro" id="IPR009081">
    <property type="entry name" value="PP-bd_ACP"/>
</dbReference>
<keyword evidence="3" id="KW-0597">Phosphoprotein</keyword>